<proteinExistence type="predicted"/>
<feature type="domain" description="Siphovirus-type tail component RIFT-related" evidence="1">
    <location>
        <begin position="28"/>
        <end position="110"/>
    </location>
</feature>
<dbReference type="Pfam" id="PF05709">
    <property type="entry name" value="Sipho_tail"/>
    <property type="match status" value="1"/>
</dbReference>
<dbReference type="EMBL" id="CP097479">
    <property type="protein sequence ID" value="USS94010.1"/>
    <property type="molecule type" value="Genomic_DNA"/>
</dbReference>
<evidence type="ECO:0000313" key="3">
    <source>
        <dbReference type="Proteomes" id="UP001057532"/>
    </source>
</evidence>
<gene>
    <name evidence="2" type="ORF">M8332_06905</name>
</gene>
<geneLocation type="plasmid" evidence="2 3">
    <name>punnamed</name>
</geneLocation>
<dbReference type="Gene3D" id="2.40.30.200">
    <property type="match status" value="1"/>
</dbReference>
<accession>A0ABY5C5G0</accession>
<organism evidence="2 3">
    <name type="scientific">Fructilactobacillus ixorae</name>
    <dbReference type="NCBI Taxonomy" id="1750535"/>
    <lineage>
        <taxon>Bacteria</taxon>
        <taxon>Bacillati</taxon>
        <taxon>Bacillota</taxon>
        <taxon>Bacilli</taxon>
        <taxon>Lactobacillales</taxon>
        <taxon>Lactobacillaceae</taxon>
        <taxon>Fructilactobacillus</taxon>
    </lineage>
</organism>
<sequence>MIDGEPEFNVCKQIKQLQYLGTESSPVLTNNYQNFQGNDGSIFTSSQFGQNVMNVHFKLHVKNYYDYQAKRDEIYNLFMQKKIFRLRFPEDANHVVFVRPVGFDINPFQRAGLDCDINIPFENPTGYKFSRYDSLNQSDLWDDYPLGWNVPIITAEDFHFTDQWAFQLLNPSGIPIDPYGEHHDLKIFMKWIGNRITIVNKSNGSSYEYRGQGNMNMPVVLDGCETFFNGQQVSYNSDFGNIKLEPGFNKIQVSGCKHFDISFKFPFIYV</sequence>
<keyword evidence="2" id="KW-0614">Plasmid</keyword>
<dbReference type="Proteomes" id="UP001057532">
    <property type="component" value="Plasmid punnamed"/>
</dbReference>
<dbReference type="RefSeq" id="WP_252780897.1">
    <property type="nucleotide sequence ID" value="NZ_CP097479.1"/>
</dbReference>
<evidence type="ECO:0000313" key="2">
    <source>
        <dbReference type="EMBL" id="USS94010.1"/>
    </source>
</evidence>
<dbReference type="InterPro" id="IPR008841">
    <property type="entry name" value="Siphovirus-type_tail_N"/>
</dbReference>
<keyword evidence="3" id="KW-1185">Reference proteome</keyword>
<protein>
    <submittedName>
        <fullName evidence="2">Phage tail family protein</fullName>
    </submittedName>
</protein>
<name>A0ABY5C5G0_9LACO</name>
<reference evidence="2" key="1">
    <citation type="submission" date="2022-05" db="EMBL/GenBank/DDBJ databases">
        <authorList>
            <person name="Oliphant S.A."/>
            <person name="Watson-Haigh N.S."/>
            <person name="Sumby K.M."/>
            <person name="Gardner J.M."/>
            <person name="Jiranek V."/>
        </authorList>
    </citation>
    <scope>NUCLEOTIDE SEQUENCE</scope>
    <source>
        <strain evidence="2">Ru20-1</strain>
        <plasmid evidence="2">punnamed</plasmid>
    </source>
</reference>
<evidence type="ECO:0000259" key="1">
    <source>
        <dbReference type="Pfam" id="PF05709"/>
    </source>
</evidence>